<organism evidence="1 2">
    <name type="scientific">Shigella flexneri 2a str. 301</name>
    <dbReference type="NCBI Taxonomy" id="198214"/>
    <lineage>
        <taxon>Bacteria</taxon>
        <taxon>Pseudomonadati</taxon>
        <taxon>Pseudomonadota</taxon>
        <taxon>Gammaproteobacteria</taxon>
        <taxon>Enterobacterales</taxon>
        <taxon>Enterobacteriaceae</taxon>
        <taxon>Shigella</taxon>
    </lineage>
</organism>
<evidence type="ECO:0000313" key="1">
    <source>
        <dbReference type="EMBL" id="OXB26606.1"/>
    </source>
</evidence>
<accession>A0AB36P9Y9</accession>
<evidence type="ECO:0000313" key="2">
    <source>
        <dbReference type="Proteomes" id="UP000198358"/>
    </source>
</evidence>
<dbReference type="Proteomes" id="UP000198358">
    <property type="component" value="Unassembled WGS sequence"/>
</dbReference>
<reference evidence="1 2" key="1">
    <citation type="submission" date="2017-04" db="EMBL/GenBank/DDBJ databases">
        <title>Shigella flexneri 2a str. 301 Sequencing.</title>
        <authorList>
            <person name="Zhu Z."/>
        </authorList>
    </citation>
    <scope>NUCLEOTIDE SEQUENCE [LARGE SCALE GENOMIC DNA]</scope>
    <source>
        <strain evidence="1 2">301</strain>
    </source>
</reference>
<sequence length="67" mass="7490">MQVRDRQCRTGSTAPAVQFKPRPLNGVCLILPPLPGDRLTFFVLLITEKITLTTDLCQIDFPELHPG</sequence>
<dbReference type="AlphaFoldDB" id="A0AB36P9Y9"/>
<name>A0AB36P9Y9_SHIFL</name>
<gene>
    <name evidence="1" type="ORF">SF301_3032</name>
</gene>
<protein>
    <submittedName>
        <fullName evidence="1">Uncharacterized protein</fullName>
    </submittedName>
</protein>
<dbReference type="EMBL" id="NEDR01000002">
    <property type="protein sequence ID" value="OXB26606.1"/>
    <property type="molecule type" value="Genomic_DNA"/>
</dbReference>
<proteinExistence type="predicted"/>
<comment type="caution">
    <text evidence="1">The sequence shown here is derived from an EMBL/GenBank/DDBJ whole genome shotgun (WGS) entry which is preliminary data.</text>
</comment>